<reference evidence="3 4" key="1">
    <citation type="submission" date="2018-02" db="EMBL/GenBank/DDBJ databases">
        <title>Fusarium culmorum secondary metabolites in fungal-bacterial-plant interactions.</title>
        <authorList>
            <person name="Schmidt R."/>
        </authorList>
    </citation>
    <scope>NUCLEOTIDE SEQUENCE [LARGE SCALE GENOMIC DNA]</scope>
    <source>
        <strain evidence="3 4">PV</strain>
    </source>
</reference>
<dbReference type="EMBL" id="PVEM01000002">
    <property type="protein sequence ID" value="PTD11083.1"/>
    <property type="molecule type" value="Genomic_DNA"/>
</dbReference>
<sequence>MYLIELLLTVSLFLFFINPSIQYFIIFLQYEEYSGGANPLPPASTNTTSSTSPPIGRPGAPAAASAAAQTDPGSSSQGPSGADDDVEMQRLPLETEGSPETWEVEEVEVVGHGLVLQYWLVALVTVVVITKLIRGEL</sequence>
<gene>
    <name evidence="3" type="ORF">FCULG_00011552</name>
</gene>
<feature type="compositionally biased region" description="Low complexity" evidence="1">
    <location>
        <begin position="43"/>
        <end position="74"/>
    </location>
</feature>
<comment type="caution">
    <text evidence="3">The sequence shown here is derived from an EMBL/GenBank/DDBJ whole genome shotgun (WGS) entry which is preliminary data.</text>
</comment>
<keyword evidence="2" id="KW-1133">Transmembrane helix</keyword>
<evidence type="ECO:0000256" key="2">
    <source>
        <dbReference type="SAM" id="Phobius"/>
    </source>
</evidence>
<organism evidence="3 4">
    <name type="scientific">Fusarium culmorum</name>
    <dbReference type="NCBI Taxonomy" id="5516"/>
    <lineage>
        <taxon>Eukaryota</taxon>
        <taxon>Fungi</taxon>
        <taxon>Dikarya</taxon>
        <taxon>Ascomycota</taxon>
        <taxon>Pezizomycotina</taxon>
        <taxon>Sordariomycetes</taxon>
        <taxon>Hypocreomycetidae</taxon>
        <taxon>Hypocreales</taxon>
        <taxon>Nectriaceae</taxon>
        <taxon>Fusarium</taxon>
    </lineage>
</organism>
<accession>A0A2T4H5L0</accession>
<keyword evidence="2" id="KW-0812">Transmembrane</keyword>
<name>A0A2T4H5L0_FUSCU</name>
<evidence type="ECO:0000256" key="1">
    <source>
        <dbReference type="SAM" id="MobiDB-lite"/>
    </source>
</evidence>
<feature type="region of interest" description="Disordered" evidence="1">
    <location>
        <begin position="38"/>
        <end position="100"/>
    </location>
</feature>
<feature type="transmembrane region" description="Helical" evidence="2">
    <location>
        <begin position="116"/>
        <end position="133"/>
    </location>
</feature>
<evidence type="ECO:0000313" key="4">
    <source>
        <dbReference type="Proteomes" id="UP000241587"/>
    </source>
</evidence>
<dbReference type="Proteomes" id="UP000241587">
    <property type="component" value="Unassembled WGS sequence"/>
</dbReference>
<proteinExistence type="predicted"/>
<dbReference type="AlphaFoldDB" id="A0A2T4H5L0"/>
<keyword evidence="2" id="KW-0472">Membrane</keyword>
<evidence type="ECO:0000313" key="3">
    <source>
        <dbReference type="EMBL" id="PTD11083.1"/>
    </source>
</evidence>
<keyword evidence="4" id="KW-1185">Reference proteome</keyword>
<protein>
    <submittedName>
        <fullName evidence="3">Uncharacterized protein</fullName>
    </submittedName>
</protein>